<feature type="compositionally biased region" description="Basic and acidic residues" evidence="1">
    <location>
        <begin position="68"/>
        <end position="82"/>
    </location>
</feature>
<dbReference type="RefSeq" id="WP_123221520.1">
    <property type="nucleotide sequence ID" value="NZ_RJSF01000007.1"/>
</dbReference>
<name>A0A3N0GW16_9ACTN</name>
<gene>
    <name evidence="2" type="ORF">EFL26_03585</name>
</gene>
<evidence type="ECO:0000313" key="2">
    <source>
        <dbReference type="EMBL" id="RNM16627.1"/>
    </source>
</evidence>
<dbReference type="AlphaFoldDB" id="A0A3N0GW16"/>
<protein>
    <submittedName>
        <fullName evidence="2">Uncharacterized protein</fullName>
    </submittedName>
</protein>
<dbReference type="EMBL" id="RJSF01000007">
    <property type="protein sequence ID" value="RNM16627.1"/>
    <property type="molecule type" value="Genomic_DNA"/>
</dbReference>
<proteinExistence type="predicted"/>
<evidence type="ECO:0000256" key="1">
    <source>
        <dbReference type="SAM" id="MobiDB-lite"/>
    </source>
</evidence>
<evidence type="ECO:0000313" key="3">
    <source>
        <dbReference type="Proteomes" id="UP000279994"/>
    </source>
</evidence>
<reference evidence="2 3" key="1">
    <citation type="submission" date="2018-11" db="EMBL/GenBank/DDBJ databases">
        <authorList>
            <person name="Li F."/>
        </authorList>
    </citation>
    <scope>NUCLEOTIDE SEQUENCE [LARGE SCALE GENOMIC DNA]</scope>
    <source>
        <strain evidence="2 3">Gsoil 818</strain>
    </source>
</reference>
<feature type="region of interest" description="Disordered" evidence="1">
    <location>
        <begin position="68"/>
        <end position="87"/>
    </location>
</feature>
<dbReference type="Proteomes" id="UP000279994">
    <property type="component" value="Unassembled WGS sequence"/>
</dbReference>
<organism evidence="2 3">
    <name type="scientific">Nocardioides pocheonensis</name>
    <dbReference type="NCBI Taxonomy" id="661485"/>
    <lineage>
        <taxon>Bacteria</taxon>
        <taxon>Bacillati</taxon>
        <taxon>Actinomycetota</taxon>
        <taxon>Actinomycetes</taxon>
        <taxon>Propionibacteriales</taxon>
        <taxon>Nocardioidaceae</taxon>
        <taxon>Nocardioides</taxon>
    </lineage>
</organism>
<keyword evidence="3" id="KW-1185">Reference proteome</keyword>
<accession>A0A3N0GW16</accession>
<comment type="caution">
    <text evidence="2">The sequence shown here is derived from an EMBL/GenBank/DDBJ whole genome shotgun (WGS) entry which is preliminary data.</text>
</comment>
<sequence length="162" mass="18110">MTHHDEDLVFRRGDVRSLPHTLSQTRHLTLTLVDLDAADGTAEFELHNPEAEPDPIAGDLIRENLDEVEEANRRRDRLDLPEKPAPVDTSTMSVEVLRCRVGEKLLIGDRVWRVAEISADQVTLRPGHDHETHSLVNTAEELEYGPEGIALAEALNTLDEGL</sequence>